<feature type="compositionally biased region" description="Low complexity" evidence="2">
    <location>
        <begin position="1068"/>
        <end position="1079"/>
    </location>
</feature>
<feature type="domain" description="Rho-GAP" evidence="3">
    <location>
        <begin position="815"/>
        <end position="1007"/>
    </location>
</feature>
<name>A0A058YZV7_FONAL</name>
<reference evidence="4" key="1">
    <citation type="submission" date="2013-04" db="EMBL/GenBank/DDBJ databases">
        <title>The Genome Sequence of Fonticula alba ATCC 38817.</title>
        <authorList>
            <consortium name="The Broad Institute Genomics Platform"/>
            <person name="Russ C."/>
            <person name="Cuomo C."/>
            <person name="Burger G."/>
            <person name="Gray M.W."/>
            <person name="Holland P.W.H."/>
            <person name="King N."/>
            <person name="Lang F.B.F."/>
            <person name="Roger A.J."/>
            <person name="Ruiz-Trillo I."/>
            <person name="Brown M."/>
            <person name="Walker B."/>
            <person name="Young S."/>
            <person name="Zeng Q."/>
            <person name="Gargeya S."/>
            <person name="Fitzgerald M."/>
            <person name="Haas B."/>
            <person name="Abouelleil A."/>
            <person name="Allen A.W."/>
            <person name="Alvarado L."/>
            <person name="Arachchi H.M."/>
            <person name="Berlin A.M."/>
            <person name="Chapman S.B."/>
            <person name="Gainer-Dewar J."/>
            <person name="Goldberg J."/>
            <person name="Griggs A."/>
            <person name="Gujja S."/>
            <person name="Hansen M."/>
            <person name="Howarth C."/>
            <person name="Imamovic A."/>
            <person name="Ireland A."/>
            <person name="Larimer J."/>
            <person name="McCowan C."/>
            <person name="Murphy C."/>
            <person name="Pearson M."/>
            <person name="Poon T.W."/>
            <person name="Priest M."/>
            <person name="Roberts A."/>
            <person name="Saif S."/>
            <person name="Shea T."/>
            <person name="Sisk P."/>
            <person name="Sykes S."/>
            <person name="Wortman J."/>
            <person name="Nusbaum C."/>
            <person name="Birren B."/>
        </authorList>
    </citation>
    <scope>NUCLEOTIDE SEQUENCE [LARGE SCALE GENOMIC DNA]</scope>
    <source>
        <strain evidence="4">ATCC 38817</strain>
    </source>
</reference>
<feature type="region of interest" description="Disordered" evidence="2">
    <location>
        <begin position="1063"/>
        <end position="1134"/>
    </location>
</feature>
<proteinExistence type="predicted"/>
<dbReference type="InterPro" id="IPR027267">
    <property type="entry name" value="AH/BAR_dom_sf"/>
</dbReference>
<dbReference type="eggNOG" id="KOG1450">
    <property type="taxonomic scope" value="Eukaryota"/>
</dbReference>
<evidence type="ECO:0000256" key="1">
    <source>
        <dbReference type="ARBA" id="ARBA00022468"/>
    </source>
</evidence>
<feature type="compositionally biased region" description="Pro residues" evidence="2">
    <location>
        <begin position="1102"/>
        <end position="1118"/>
    </location>
</feature>
<dbReference type="Gene3D" id="1.20.1270.60">
    <property type="entry name" value="Arfaptin homology (AH) domain/BAR domain"/>
    <property type="match status" value="1"/>
</dbReference>
<gene>
    <name evidence="4" type="ORF">H696_06020</name>
</gene>
<dbReference type="RefSeq" id="XP_009498061.1">
    <property type="nucleotide sequence ID" value="XM_009499786.1"/>
</dbReference>
<dbReference type="PANTHER" id="PTHR15228:SF25">
    <property type="entry name" value="F-BAR DOMAIN-CONTAINING PROTEIN"/>
    <property type="match status" value="1"/>
</dbReference>
<feature type="compositionally biased region" description="Acidic residues" evidence="2">
    <location>
        <begin position="1122"/>
        <end position="1134"/>
    </location>
</feature>
<dbReference type="SUPFAM" id="SSF48350">
    <property type="entry name" value="GTPase activation domain, GAP"/>
    <property type="match status" value="1"/>
</dbReference>
<dbReference type="OMA" id="ECAGARG"/>
<dbReference type="InterPro" id="IPR001060">
    <property type="entry name" value="FCH_dom"/>
</dbReference>
<dbReference type="PROSITE" id="PS50238">
    <property type="entry name" value="RHOGAP"/>
    <property type="match status" value="1"/>
</dbReference>
<dbReference type="Pfam" id="PF00620">
    <property type="entry name" value="RhoGAP"/>
    <property type="match status" value="1"/>
</dbReference>
<dbReference type="SUPFAM" id="SSF103657">
    <property type="entry name" value="BAR/IMD domain-like"/>
    <property type="match status" value="1"/>
</dbReference>
<sequence>MAEFASDSVEASSPGGSQPAAAGTPPVKRPSSLFIDSTASISPDGAGNVAASPLSLRLPPPPRSAHSPLMSPLSGGGANPSARNSVIFVQPAFGCAEAAADPDQPPPERPRRLEHIRLLPPKPAATKALSEELAAAQARAARQAAEAAAAASAAASSSPSGGSFFKSLSLKRSASTRAAPSKGFYANRDAFGASFVDEAGARVGGDGGAGPGATLGAATSSTSISSTGSGGASDLAARSHLLARLADLGISPQLLRSPLLDGRRTDESVVDLLAGRQHFMYNYFGSELTGFSVLPDSLTEAGGGAAGAEASDSASATGSLSTSASMVLEDNRAPTSSAGAAAYFVGFTGLVDALRASRKETRDVVSYLRTRAQYEDEYHRNLHRVTASAYNAKGFRLPEPPAGGRAEPGKRGAQLAAPASLEDLASVGGESELAGIWSQVLRSTTLIADQHRQLTLTLMQNLSNQLEVFDKEMRREVENEFMHLESLHNDYAQNLDDTNKLKKQYFALSKDLFNARKELSNPKEPLNPRATKSLRNKIAKLNDEAFHVNNQYQAAIGRTNQSMLSWVSIQKAACSRLQCLETVRNILLRNAILELIEAQEELIRQTQPSLEAVRRNIHASTSMADIEGFLSRTRTGDSIPAYVEYEDFYAVNLEAARLRDLEEKSRNPEDANRVPAARVTDSVFGLPLDACLQRYNDHNVAVAQAAVAAPAPAAAPASAVSALSPASSVSSISSASSSGGGNATLPEDPVLLSQQQAQAASLARAVAAARAAAQHAEEEAGMAPAAPADGEPPAPEPAAVPVEIPPPPASRLFAKPLLAPGKPFKWHVPEVVVDCVYFLEKFGLREEGIYRVPGRKNRIEDLQNACRTSQPPLADHLLANYPAADVQISDVASLLKLFLRSAPQAVIPHELLQPFIDLCSLTDLSQRNAELERLVLGLPDANRDTLVFLLHHLWRVLLFTNHNLMNAQALSICWAPCIFGDSHLDLQFVQLQPSLLAYMIESCPQVFPVAPQPWDVAACVYTSPVEQLAREQYMERSADQQRSTAEREKSSIAREIAAAIHTAHQVKASPSSSAAGSPAMHEHQHPGHAGAAEDDAAGDASSPPPLQAFAAPPPPLQPLQPEEPDTPPVEDDGLTQEERDAAAALEAAHAAMADLCTFTSEPPTPISPGSAHVPSSPFSPPPLVPVFPVSPAGSVVSPPAAAAAAAAAAPPAADNGLGFDVIDSSTIDYEPYQPPAAEAAPDYSAFMNNAPALGDFGATFGVPVVDTAALELDLDALLSETAAAVSAANSPTTPF</sequence>
<dbReference type="GeneID" id="20530745"/>
<evidence type="ECO:0000256" key="2">
    <source>
        <dbReference type="SAM" id="MobiDB-lite"/>
    </source>
</evidence>
<protein>
    <recommendedName>
        <fullName evidence="3">Rho-GAP domain-containing protein</fullName>
    </recommendedName>
</protein>
<dbReference type="InterPro" id="IPR000198">
    <property type="entry name" value="RhoGAP_dom"/>
</dbReference>
<dbReference type="InterPro" id="IPR051025">
    <property type="entry name" value="RhoGAP"/>
</dbReference>
<feature type="region of interest" description="Disordered" evidence="2">
    <location>
        <begin position="1"/>
        <end position="77"/>
    </location>
</feature>
<evidence type="ECO:0000259" key="3">
    <source>
        <dbReference type="PROSITE" id="PS50238"/>
    </source>
</evidence>
<dbReference type="SMART" id="SM00055">
    <property type="entry name" value="FCH"/>
    <property type="match status" value="1"/>
</dbReference>
<dbReference type="GO" id="GO:0005096">
    <property type="term" value="F:GTPase activator activity"/>
    <property type="evidence" value="ECO:0007669"/>
    <property type="project" value="UniProtKB-KW"/>
</dbReference>
<dbReference type="Proteomes" id="UP000030693">
    <property type="component" value="Unassembled WGS sequence"/>
</dbReference>
<keyword evidence="5" id="KW-1185">Reference proteome</keyword>
<evidence type="ECO:0000313" key="4">
    <source>
        <dbReference type="EMBL" id="KCV67500.1"/>
    </source>
</evidence>
<keyword evidence="1" id="KW-0343">GTPase activation</keyword>
<evidence type="ECO:0000313" key="5">
    <source>
        <dbReference type="Proteomes" id="UP000030693"/>
    </source>
</evidence>
<dbReference type="InterPro" id="IPR008936">
    <property type="entry name" value="Rho_GTPase_activation_prot"/>
</dbReference>
<dbReference type="PANTHER" id="PTHR15228">
    <property type="entry name" value="SPERMATHECAL PHYSIOLOGY VARIANT"/>
    <property type="match status" value="1"/>
</dbReference>
<dbReference type="SMART" id="SM00324">
    <property type="entry name" value="RhoGAP"/>
    <property type="match status" value="1"/>
</dbReference>
<dbReference type="OrthoDB" id="79452at2759"/>
<dbReference type="Gene3D" id="1.10.555.10">
    <property type="entry name" value="Rho GTPase activation protein"/>
    <property type="match status" value="1"/>
</dbReference>
<feature type="compositionally biased region" description="Low complexity" evidence="2">
    <location>
        <begin position="11"/>
        <end position="26"/>
    </location>
</feature>
<organism evidence="4">
    <name type="scientific">Fonticula alba</name>
    <name type="common">Slime mold</name>
    <dbReference type="NCBI Taxonomy" id="691883"/>
    <lineage>
        <taxon>Eukaryota</taxon>
        <taxon>Rotosphaerida</taxon>
        <taxon>Fonticulaceae</taxon>
        <taxon>Fonticula</taxon>
    </lineage>
</organism>
<dbReference type="EMBL" id="KB932217">
    <property type="protein sequence ID" value="KCV67500.1"/>
    <property type="molecule type" value="Genomic_DNA"/>
</dbReference>
<dbReference type="GO" id="GO:0007165">
    <property type="term" value="P:signal transduction"/>
    <property type="evidence" value="ECO:0007669"/>
    <property type="project" value="InterPro"/>
</dbReference>
<dbReference type="CDD" id="cd00159">
    <property type="entry name" value="RhoGAP"/>
    <property type="match status" value="1"/>
</dbReference>
<dbReference type="STRING" id="691883.A0A058YZV7"/>
<feature type="region of interest" description="Disordered" evidence="2">
    <location>
        <begin position="775"/>
        <end position="796"/>
    </location>
</feature>
<accession>A0A058YZV7</accession>